<feature type="domain" description="Nitroreductase" evidence="6">
    <location>
        <begin position="70"/>
        <end position="151"/>
    </location>
</feature>
<dbReference type="RefSeq" id="WP_010076925.1">
    <property type="nucleotide sequence ID" value="NC_014393.1"/>
</dbReference>
<protein>
    <submittedName>
        <fullName evidence="7">Nitroreductase</fullName>
    </submittedName>
</protein>
<evidence type="ECO:0000313" key="7">
    <source>
        <dbReference type="EMBL" id="ADL51856.1"/>
    </source>
</evidence>
<dbReference type="InterPro" id="IPR000415">
    <property type="entry name" value="Nitroreductase-like"/>
</dbReference>
<reference evidence="7 8" key="1">
    <citation type="submission" date="2010-08" db="EMBL/GenBank/DDBJ databases">
        <title>Complete sequence of Clostridium cellulovorans 743B.</title>
        <authorList>
            <consortium name="US DOE Joint Genome Institute"/>
            <person name="Lucas S."/>
            <person name="Copeland A."/>
            <person name="Lapidus A."/>
            <person name="Cheng J.-F."/>
            <person name="Bruce D."/>
            <person name="Goodwin L."/>
            <person name="Pitluck S."/>
            <person name="Chertkov O."/>
            <person name="Detter J.C."/>
            <person name="Han C."/>
            <person name="Tapia R."/>
            <person name="Land M."/>
            <person name="Hauser L."/>
            <person name="Chang Y.-J."/>
            <person name="Jeffries C."/>
            <person name="Kyrpides N."/>
            <person name="Ivanova N."/>
            <person name="Mikhailova N."/>
            <person name="Hemme C.L."/>
            <person name="Woyke T."/>
        </authorList>
    </citation>
    <scope>NUCLEOTIDE SEQUENCE [LARGE SCALE GENOMIC DNA]</scope>
    <source>
        <strain evidence="8">ATCC 35296 / DSM 3052 / OCM 3 / 743B</strain>
    </source>
</reference>
<keyword evidence="5" id="KW-0560">Oxidoreductase</keyword>
<comment type="cofactor">
    <cofactor evidence="1">
        <name>FMN</name>
        <dbReference type="ChEBI" id="CHEBI:58210"/>
    </cofactor>
</comment>
<evidence type="ECO:0000259" key="6">
    <source>
        <dbReference type="Pfam" id="PF00881"/>
    </source>
</evidence>
<keyword evidence="3" id="KW-0285">Flavoprotein</keyword>
<dbReference type="Gene3D" id="3.40.109.10">
    <property type="entry name" value="NADH Oxidase"/>
    <property type="match status" value="1"/>
</dbReference>
<dbReference type="STRING" id="573061.Clocel_2113"/>
<dbReference type="AlphaFoldDB" id="D9SMZ0"/>
<dbReference type="eggNOG" id="COG0778">
    <property type="taxonomic scope" value="Bacteria"/>
</dbReference>
<evidence type="ECO:0000313" key="8">
    <source>
        <dbReference type="Proteomes" id="UP000002730"/>
    </source>
</evidence>
<dbReference type="Proteomes" id="UP000002730">
    <property type="component" value="Chromosome"/>
</dbReference>
<evidence type="ECO:0000256" key="4">
    <source>
        <dbReference type="ARBA" id="ARBA00022643"/>
    </source>
</evidence>
<dbReference type="PANTHER" id="PTHR43673:SF2">
    <property type="entry name" value="NITROREDUCTASE"/>
    <property type="match status" value="1"/>
</dbReference>
<evidence type="ECO:0000256" key="1">
    <source>
        <dbReference type="ARBA" id="ARBA00001917"/>
    </source>
</evidence>
<dbReference type="PANTHER" id="PTHR43673">
    <property type="entry name" value="NAD(P)H NITROREDUCTASE YDGI-RELATED"/>
    <property type="match status" value="1"/>
</dbReference>
<evidence type="ECO:0000256" key="3">
    <source>
        <dbReference type="ARBA" id="ARBA00022630"/>
    </source>
</evidence>
<dbReference type="OrthoDB" id="9812105at2"/>
<dbReference type="KEGG" id="ccb:Clocel_2113"/>
<keyword evidence="8" id="KW-1185">Reference proteome</keyword>
<name>D9SMZ0_CLOC7</name>
<accession>D9SMZ0</accession>
<sequence length="186" mass="21114">MDFYKVLETRTSIKKFKTDQVREESIGKMINAAMLSPSWKNNTSYKFIIVDDQRIREKLGETINNDTEDAQRAITDAPITAIVVGNPSESGQINGKDFYLVDAAIAMEHFILAATNEGYGTCWIASFDENKIKNILGIPKEYKVIAITPIGVTEEAKNHYPMKPVDSHIYLNNWENEYSRKNLVMS</sequence>
<dbReference type="SUPFAM" id="SSF55469">
    <property type="entry name" value="FMN-dependent nitroreductase-like"/>
    <property type="match status" value="1"/>
</dbReference>
<dbReference type="Pfam" id="PF00881">
    <property type="entry name" value="Nitroreductase"/>
    <property type="match status" value="1"/>
</dbReference>
<dbReference type="GO" id="GO:0016491">
    <property type="term" value="F:oxidoreductase activity"/>
    <property type="evidence" value="ECO:0007669"/>
    <property type="project" value="UniProtKB-KW"/>
</dbReference>
<organism evidence="7 8">
    <name type="scientific">Clostridium cellulovorans (strain ATCC 35296 / DSM 3052 / OCM 3 / 743B)</name>
    <dbReference type="NCBI Taxonomy" id="573061"/>
    <lineage>
        <taxon>Bacteria</taxon>
        <taxon>Bacillati</taxon>
        <taxon>Bacillota</taxon>
        <taxon>Clostridia</taxon>
        <taxon>Eubacteriales</taxon>
        <taxon>Clostridiaceae</taxon>
        <taxon>Clostridium</taxon>
    </lineage>
</organism>
<keyword evidence="4" id="KW-0288">FMN</keyword>
<proteinExistence type="inferred from homology"/>
<evidence type="ECO:0000256" key="2">
    <source>
        <dbReference type="ARBA" id="ARBA00007118"/>
    </source>
</evidence>
<dbReference type="InterPro" id="IPR029479">
    <property type="entry name" value="Nitroreductase"/>
</dbReference>
<dbReference type="CDD" id="cd02139">
    <property type="entry name" value="nitroreductase"/>
    <property type="match status" value="1"/>
</dbReference>
<comment type="similarity">
    <text evidence="2">Belongs to the nitroreductase family.</text>
</comment>
<dbReference type="HOGENOM" id="CLU_070764_7_1_9"/>
<dbReference type="EMBL" id="CP002160">
    <property type="protein sequence ID" value="ADL51856.1"/>
    <property type="molecule type" value="Genomic_DNA"/>
</dbReference>
<gene>
    <name evidence="7" type="ordered locus">Clocel_2113</name>
</gene>
<evidence type="ECO:0000256" key="5">
    <source>
        <dbReference type="ARBA" id="ARBA00023002"/>
    </source>
</evidence>